<keyword evidence="2" id="KW-1185">Reference proteome</keyword>
<evidence type="ECO:0000256" key="1">
    <source>
        <dbReference type="SAM" id="MobiDB-lite"/>
    </source>
</evidence>
<evidence type="ECO:0000313" key="2">
    <source>
        <dbReference type="Proteomes" id="UP000813463"/>
    </source>
</evidence>
<reference evidence="2" key="1">
    <citation type="journal article" date="2021" name="Nat. Commun.">
        <title>Genomic analyses provide insights into spinach domestication and the genetic basis of agronomic traits.</title>
        <authorList>
            <person name="Cai X."/>
            <person name="Sun X."/>
            <person name="Xu C."/>
            <person name="Sun H."/>
            <person name="Wang X."/>
            <person name="Ge C."/>
            <person name="Zhang Z."/>
            <person name="Wang Q."/>
            <person name="Fei Z."/>
            <person name="Jiao C."/>
            <person name="Wang Q."/>
        </authorList>
    </citation>
    <scope>NUCLEOTIDE SEQUENCE [LARGE SCALE GENOMIC DNA]</scope>
    <source>
        <strain evidence="2">cv. Varoflay</strain>
    </source>
</reference>
<reference evidence="3" key="2">
    <citation type="submission" date="2025-08" db="UniProtKB">
        <authorList>
            <consortium name="RefSeq"/>
        </authorList>
    </citation>
    <scope>IDENTIFICATION</scope>
    <source>
        <tissue evidence="3">Leaf</tissue>
    </source>
</reference>
<sequence length="116" mass="12219">MASTGVGDGGLLFRGFFEGSISGSHFEIDKRPYHKNCTCALHGSSGTANCPHQKPPKVSYPIKRSWSEGSLAMYSSLNPSPSSSPASVDHISKGNGTPPLPRTSSSSTLHTCPIRS</sequence>
<evidence type="ECO:0008006" key="4">
    <source>
        <dbReference type="Google" id="ProtNLM"/>
    </source>
</evidence>
<protein>
    <recommendedName>
        <fullName evidence="4">SWIM-type domain-containing protein</fullName>
    </recommendedName>
</protein>
<dbReference type="GeneID" id="130467594"/>
<accession>A0ABM3R939</accession>
<proteinExistence type="predicted"/>
<feature type="compositionally biased region" description="Low complexity" evidence="1">
    <location>
        <begin position="77"/>
        <end position="87"/>
    </location>
</feature>
<feature type="region of interest" description="Disordered" evidence="1">
    <location>
        <begin position="77"/>
        <end position="116"/>
    </location>
</feature>
<name>A0ABM3R939_SPIOL</name>
<dbReference type="PANTHER" id="PTHR35121">
    <property type="entry name" value="HOMEODOMAIN PROTEIN 8, PUTATIVE-RELATED"/>
    <property type="match status" value="1"/>
</dbReference>
<dbReference type="PANTHER" id="PTHR35121:SF2">
    <property type="entry name" value="SWIM-TYPE DOMAIN-CONTAINING PROTEIN"/>
    <property type="match status" value="1"/>
</dbReference>
<dbReference type="Proteomes" id="UP000813463">
    <property type="component" value="Chromosome 2"/>
</dbReference>
<gene>
    <name evidence="3" type="primary">LOC130467594</name>
</gene>
<organism evidence="2 3">
    <name type="scientific">Spinacia oleracea</name>
    <name type="common">Spinach</name>
    <dbReference type="NCBI Taxonomy" id="3562"/>
    <lineage>
        <taxon>Eukaryota</taxon>
        <taxon>Viridiplantae</taxon>
        <taxon>Streptophyta</taxon>
        <taxon>Embryophyta</taxon>
        <taxon>Tracheophyta</taxon>
        <taxon>Spermatophyta</taxon>
        <taxon>Magnoliopsida</taxon>
        <taxon>eudicotyledons</taxon>
        <taxon>Gunneridae</taxon>
        <taxon>Pentapetalae</taxon>
        <taxon>Caryophyllales</taxon>
        <taxon>Chenopodiaceae</taxon>
        <taxon>Chenopodioideae</taxon>
        <taxon>Anserineae</taxon>
        <taxon>Spinacia</taxon>
    </lineage>
</organism>
<feature type="compositionally biased region" description="Low complexity" evidence="1">
    <location>
        <begin position="102"/>
        <end position="116"/>
    </location>
</feature>
<evidence type="ECO:0000313" key="3">
    <source>
        <dbReference type="RefSeq" id="XP_056692125.1"/>
    </source>
</evidence>
<dbReference type="RefSeq" id="XP_056692125.1">
    <property type="nucleotide sequence ID" value="XM_056836147.1"/>
</dbReference>